<evidence type="ECO:0000259" key="6">
    <source>
        <dbReference type="PROSITE" id="PS50847"/>
    </source>
</evidence>
<dbReference type="SUPFAM" id="SSF52058">
    <property type="entry name" value="L domain-like"/>
    <property type="match status" value="1"/>
</dbReference>
<sequence length="1040" mass="109711">MICNKNKMKNDQMEEIKTHYKLHKKGKQWLVIGVASFAAIIGMVGMSSSAQADQAVVEPATAVQTVTTDPANKVDTDETETRADVPTTPINTVAKQADETAQTTTVETNATENNDDELVNASSPTKVAVTPASTTADTPVAAVEATPASDFEYAEVANQPDQRAITKYTGTATDVVIPSEVTIGGITSTITGIAQDAFLGNENITSVVIPDTVIWIGAGAFARTTNLTSVTLSNNLTLIRENAFLQSGLTNIVIPNSVTQIGAYAFAMNKLTSATISTGLTTLAEGVFYNNLLTSVVIPDGITTIDMGAFSTNKLTDITIPNSVTQIGTYAFSTNKLTNVTIPTGLITLAEGVFYDNLLTSVVIPAGVTDIGNGAFSTNKLTNISIPNGVTNIGAEAFAGNLLTMLTNLPTSLTTIGDLAFAGNNIDVAVLPSSLTTAGTGILMSNHLVKVETPIQLNGNTNQTGQFYGTPQTDRVDLLGPTLGGLFSLADLDLFGTPTVQIVANYNTQGASQAVTFDETNNQFVIPYTDVAPTAELGFAFSVLFKDAAGNITFQGLYHLAFSFLGVNDTTISTGDQWNSNDNFDYFYIISPQLDANGNPATTVINGQTVLASLIPFDYTPYVTSGLLKLNNTNDVNTSKAGVYHVTYSLQMPGTPYTYTNTATVTVVDTVLSGTQHYEVTTTAANLAATKAKLEAIKAVNEAKGIATTIKINIVPDDAPYQVEHKVSNGTQHYEVTTTEANLATTQAKLLAIKAENEANGIATTIKINIVPNDALYQVQHELSNGTQHYEVTTTAANLAATKAKLEAIKAANEAKGIATTIKINIVPDDAPYQVEHKLSNGTQHYEVTTTEANLAATQGKLLTIKAANEAKGIATTIKINIVPDEAPSVKHELGDGTKHYEITTNESNAEVARQELLAIKAENEANGIATSIKLNIVPDEAPNVVEQPDTPTTPGNPGTTTQPDEQKPTNIADQTDDLVPVTVDQTKANSVSVATTTKGKAKTLPRTDEQSSAILGLLGSVLLSSVGVAALRRKEKNDA</sequence>
<keyword evidence="1" id="KW-0134">Cell wall</keyword>
<dbReference type="Pfam" id="PF19258">
    <property type="entry name" value="KxYKxGKxW_sig"/>
    <property type="match status" value="1"/>
</dbReference>
<dbReference type="PROSITE" id="PS50847">
    <property type="entry name" value="GRAM_POS_ANCHORING"/>
    <property type="match status" value="1"/>
</dbReference>
<dbReference type="InterPro" id="IPR022263">
    <property type="entry name" value="KxYKxGKxW"/>
</dbReference>
<feature type="domain" description="Gram-positive cocci surface proteins LPxTG" evidence="6">
    <location>
        <begin position="1005"/>
        <end position="1040"/>
    </location>
</feature>
<dbReference type="Gene3D" id="3.80.10.10">
    <property type="entry name" value="Ribonuclease Inhibitor"/>
    <property type="match status" value="2"/>
</dbReference>
<dbReference type="NCBIfam" id="TIGR01167">
    <property type="entry name" value="LPXTG_anchor"/>
    <property type="match status" value="1"/>
</dbReference>
<dbReference type="NCBIfam" id="TIGR03715">
    <property type="entry name" value="KxYKxGKxW"/>
    <property type="match status" value="1"/>
</dbReference>
<evidence type="ECO:0000256" key="2">
    <source>
        <dbReference type="ARBA" id="ARBA00022525"/>
    </source>
</evidence>
<dbReference type="PANTHER" id="PTHR45661:SF3">
    <property type="entry name" value="IG-LIKE DOMAIN-CONTAINING PROTEIN"/>
    <property type="match status" value="1"/>
</dbReference>
<reference evidence="7 8" key="1">
    <citation type="submission" date="2013-08" db="EMBL/GenBank/DDBJ databases">
        <title>Lactobacillus wasatchii sp. WDC04, a late gas producing bacteria isolated from aged chedder cheese.</title>
        <authorList>
            <person name="Oberg C.J."/>
            <person name="Culumber M."/>
            <person name="McMahon D.J."/>
            <person name="Broadbent J.R."/>
            <person name="Oberg T.S."/>
            <person name="Ortaki F."/>
        </authorList>
    </citation>
    <scope>NUCLEOTIDE SEQUENCE [LARGE SCALE GENOMIC DNA]</scope>
    <source>
        <strain evidence="7 8">WDC04</strain>
    </source>
</reference>
<protein>
    <recommendedName>
        <fullName evidence="6">Gram-positive cocci surface proteins LPxTG domain-containing protein</fullName>
    </recommendedName>
</protein>
<dbReference type="InterPro" id="IPR053139">
    <property type="entry name" value="Surface_bspA-like"/>
</dbReference>
<feature type="compositionally biased region" description="Low complexity" evidence="5">
    <location>
        <begin position="99"/>
        <end position="112"/>
    </location>
</feature>
<dbReference type="STRING" id="1335616.WDC_0109"/>
<dbReference type="AlphaFoldDB" id="A0A0D0YYR5"/>
<feature type="region of interest" description="Disordered" evidence="5">
    <location>
        <begin position="940"/>
        <end position="977"/>
    </location>
</feature>
<evidence type="ECO:0000313" key="7">
    <source>
        <dbReference type="EMBL" id="KIS04369.1"/>
    </source>
</evidence>
<keyword evidence="8" id="KW-1185">Reference proteome</keyword>
<dbReference type="InterPro" id="IPR026906">
    <property type="entry name" value="LRR_5"/>
</dbReference>
<accession>A0A0D0YYR5</accession>
<dbReference type="Pfam" id="PF13306">
    <property type="entry name" value="LRR_5"/>
    <property type="match status" value="2"/>
</dbReference>
<proteinExistence type="predicted"/>
<feature type="region of interest" description="Disordered" evidence="5">
    <location>
        <begin position="98"/>
        <end position="118"/>
    </location>
</feature>
<evidence type="ECO:0000256" key="1">
    <source>
        <dbReference type="ARBA" id="ARBA00022512"/>
    </source>
</evidence>
<dbReference type="Proteomes" id="UP000032279">
    <property type="component" value="Unassembled WGS sequence"/>
</dbReference>
<dbReference type="InterPro" id="IPR032675">
    <property type="entry name" value="LRR_dom_sf"/>
</dbReference>
<dbReference type="InterPro" id="IPR019931">
    <property type="entry name" value="LPXTG_anchor"/>
</dbReference>
<keyword evidence="4" id="KW-0572">Peptidoglycan-anchor</keyword>
<evidence type="ECO:0000256" key="5">
    <source>
        <dbReference type="SAM" id="MobiDB-lite"/>
    </source>
</evidence>
<evidence type="ECO:0000313" key="8">
    <source>
        <dbReference type="Proteomes" id="UP000032279"/>
    </source>
</evidence>
<gene>
    <name evidence="7" type="ORF">WDC_0109</name>
</gene>
<comment type="caution">
    <text evidence="7">The sequence shown here is derived from an EMBL/GenBank/DDBJ whole genome shotgun (WGS) entry which is preliminary data.</text>
</comment>
<feature type="compositionally biased region" description="Low complexity" evidence="5">
    <location>
        <begin position="948"/>
        <end position="964"/>
    </location>
</feature>
<dbReference type="PATRIC" id="fig|1335616.4.peg.107"/>
<organism evidence="7 8">
    <name type="scientific">Paucilactobacillus wasatchensis</name>
    <dbReference type="NCBI Taxonomy" id="1335616"/>
    <lineage>
        <taxon>Bacteria</taxon>
        <taxon>Bacillati</taxon>
        <taxon>Bacillota</taxon>
        <taxon>Bacilli</taxon>
        <taxon>Lactobacillales</taxon>
        <taxon>Lactobacillaceae</taxon>
        <taxon>Paucilactobacillus</taxon>
    </lineage>
</organism>
<dbReference type="Pfam" id="PF00746">
    <property type="entry name" value="Gram_pos_anchor"/>
    <property type="match status" value="1"/>
</dbReference>
<keyword evidence="3" id="KW-0732">Signal</keyword>
<evidence type="ECO:0000256" key="4">
    <source>
        <dbReference type="ARBA" id="ARBA00023088"/>
    </source>
</evidence>
<evidence type="ECO:0000256" key="3">
    <source>
        <dbReference type="ARBA" id="ARBA00022729"/>
    </source>
</evidence>
<dbReference type="EMBL" id="AWTT01000001">
    <property type="protein sequence ID" value="KIS04369.1"/>
    <property type="molecule type" value="Genomic_DNA"/>
</dbReference>
<dbReference type="PANTHER" id="PTHR45661">
    <property type="entry name" value="SURFACE ANTIGEN"/>
    <property type="match status" value="1"/>
</dbReference>
<keyword evidence="2" id="KW-0964">Secreted</keyword>
<name>A0A0D0YYR5_9LACO</name>